<dbReference type="Gene3D" id="3.40.50.300">
    <property type="entry name" value="P-loop containing nucleotide triphosphate hydrolases"/>
    <property type="match status" value="1"/>
</dbReference>
<dbReference type="InterPro" id="IPR050566">
    <property type="entry name" value="Deoxyribonucleoside_kinase"/>
</dbReference>
<dbReference type="PANTHER" id="PTHR10513:SF24">
    <property type="entry name" value="THYMIDINE KINASE 2, MITOCHONDRIAL"/>
    <property type="match status" value="1"/>
</dbReference>
<evidence type="ECO:0000313" key="3">
    <source>
        <dbReference type="Proteomes" id="UP000203066"/>
    </source>
</evidence>
<dbReference type="InterPro" id="IPR031314">
    <property type="entry name" value="DNK_dom"/>
</dbReference>
<dbReference type="Proteomes" id="UP000203066">
    <property type="component" value="Segment"/>
</dbReference>
<dbReference type="SUPFAM" id="SSF52540">
    <property type="entry name" value="P-loop containing nucleoside triphosphate hydrolases"/>
    <property type="match status" value="1"/>
</dbReference>
<dbReference type="RefSeq" id="YP_009345654.1">
    <property type="nucleotide sequence ID" value="NC_033778.1"/>
</dbReference>
<name>A0A1S5YD03_9VIRU</name>
<dbReference type="GeneID" id="31050527"/>
<dbReference type="PANTHER" id="PTHR10513">
    <property type="entry name" value="DEOXYNUCLEOSIDE KINASE"/>
    <property type="match status" value="1"/>
</dbReference>
<reference evidence="2 3" key="1">
    <citation type="journal article" date="2016" name="Genome Biol. Evol.">
        <title>Genome Sequencing of the Behavior Manipulating Virus LbFV Reveals a Possible New Virus Family.</title>
        <authorList>
            <person name="Lepetit D."/>
            <person name="Gillet B."/>
            <person name="Hughes S."/>
            <person name="Kraaijeveld K."/>
            <person name="Varaldi J."/>
        </authorList>
    </citation>
    <scope>NUCLEOTIDE SEQUENCE [LARGE SCALE GENOMIC DNA]</scope>
    <source>
        <strain evidence="2">Valence Gotheron</strain>
    </source>
</reference>
<gene>
    <name evidence="2" type="ORF">LbFV_ORF50</name>
</gene>
<keyword evidence="3" id="KW-1185">Reference proteome</keyword>
<proteinExistence type="predicted"/>
<evidence type="ECO:0000313" key="2">
    <source>
        <dbReference type="EMBL" id="AQQ79970.1"/>
    </source>
</evidence>
<keyword evidence="2" id="KW-0418">Kinase</keyword>
<sequence length="112" mass="13217">MIKFLEIVGNIGSGKTTLFNNLKKKYKNNKNVLFIEEPVEEWLNFQNVNLLFLLYNNPKDFSAYFQYYATIDIFKNINTLLNNNNNNDDKLIIMDGSIDASRYLYLFKKTIN</sequence>
<dbReference type="KEGG" id="vg:31050527"/>
<keyword evidence="2" id="KW-0808">Transferase</keyword>
<dbReference type="EMBL" id="KY009685">
    <property type="protein sequence ID" value="AQQ79970.1"/>
    <property type="molecule type" value="Genomic_DNA"/>
</dbReference>
<accession>A0A1S5YD03</accession>
<dbReference type="Pfam" id="PF01712">
    <property type="entry name" value="dNK"/>
    <property type="match status" value="1"/>
</dbReference>
<evidence type="ECO:0000259" key="1">
    <source>
        <dbReference type="Pfam" id="PF01712"/>
    </source>
</evidence>
<protein>
    <submittedName>
        <fullName evidence="2">Putative deoxynucleoside kinase</fullName>
    </submittedName>
</protein>
<dbReference type="GO" id="GO:0019136">
    <property type="term" value="F:deoxynucleoside kinase activity"/>
    <property type="evidence" value="ECO:0007669"/>
    <property type="project" value="TreeGrafter"/>
</dbReference>
<dbReference type="InterPro" id="IPR027417">
    <property type="entry name" value="P-loop_NTPase"/>
</dbReference>
<feature type="domain" description="Deoxynucleoside kinase" evidence="1">
    <location>
        <begin position="7"/>
        <end position="104"/>
    </location>
</feature>
<organism evidence="2 3">
    <name type="scientific">Leptopilina boulardi filamentous virus</name>
    <dbReference type="NCBI Taxonomy" id="552509"/>
    <lineage>
        <taxon>Viruses</taxon>
        <taxon>Viruses incertae sedis</taxon>
        <taxon>Naldaviricetes</taxon>
        <taxon>Lefavirales</taxon>
        <taxon>Filamentoviridae</taxon>
        <taxon>Alphafilamentovirus</taxon>
        <taxon>Alphafilamentovirus leboulardi</taxon>
    </lineage>
</organism>